<dbReference type="EMBL" id="JAPFFJ010000520">
    <property type="protein sequence ID" value="KAJ6395084.1"/>
    <property type="molecule type" value="Genomic_DNA"/>
</dbReference>
<evidence type="ECO:0000313" key="3">
    <source>
        <dbReference type="Proteomes" id="UP001162972"/>
    </source>
</evidence>
<dbReference type="AlphaFoldDB" id="A0AAD6J644"/>
<dbReference type="Gene3D" id="2.60.40.10">
    <property type="entry name" value="Immunoglobulins"/>
    <property type="match status" value="1"/>
</dbReference>
<name>A0AAD6J644_9ROSI</name>
<dbReference type="GO" id="GO:0046556">
    <property type="term" value="F:alpha-L-arabinofuranosidase activity"/>
    <property type="evidence" value="ECO:0007669"/>
    <property type="project" value="TreeGrafter"/>
</dbReference>
<sequence>MEGKHPALLFARHAKPGNGRPIKKLVGFQTVRLGAGEKTEIEYELSPCEHLSSANEDGVMVMEEGSQILLVGDKEHPIHNYSRCSIIILEPRWGCNFARNNRLPTSNVWNQEHRICNNLLRK</sequence>
<dbReference type="InterPro" id="IPR013783">
    <property type="entry name" value="Ig-like_fold"/>
</dbReference>
<proteinExistence type="predicted"/>
<dbReference type="InterPro" id="IPR044993">
    <property type="entry name" value="BXL"/>
</dbReference>
<dbReference type="GO" id="GO:0031222">
    <property type="term" value="P:arabinan catabolic process"/>
    <property type="evidence" value="ECO:0007669"/>
    <property type="project" value="TreeGrafter"/>
</dbReference>
<protein>
    <recommendedName>
        <fullName evidence="1">Fibronectin type III-like domain-containing protein</fullName>
    </recommendedName>
</protein>
<reference evidence="2" key="2">
    <citation type="journal article" date="2023" name="Int. J. Mol. Sci.">
        <title>De Novo Assembly and Annotation of 11 Diverse Shrub Willow (Salix) Genomes Reveals Novel Gene Organization in Sex-Linked Regions.</title>
        <authorList>
            <person name="Hyden B."/>
            <person name="Feng K."/>
            <person name="Yates T.B."/>
            <person name="Jawdy S."/>
            <person name="Cereghino C."/>
            <person name="Smart L.B."/>
            <person name="Muchero W."/>
        </authorList>
    </citation>
    <scope>NUCLEOTIDE SEQUENCE</scope>
    <source>
        <tissue evidence="2">Shoot tip</tissue>
    </source>
</reference>
<dbReference type="Pfam" id="PF14310">
    <property type="entry name" value="Fn3-like"/>
    <property type="match status" value="1"/>
</dbReference>
<dbReference type="GO" id="GO:0009505">
    <property type="term" value="C:plant-type cell wall"/>
    <property type="evidence" value="ECO:0007669"/>
    <property type="project" value="TreeGrafter"/>
</dbReference>
<comment type="caution">
    <text evidence="2">The sequence shown here is derived from an EMBL/GenBank/DDBJ whole genome shotgun (WGS) entry which is preliminary data.</text>
</comment>
<accession>A0AAD6J644</accession>
<organism evidence="2 3">
    <name type="scientific">Salix udensis</name>
    <dbReference type="NCBI Taxonomy" id="889485"/>
    <lineage>
        <taxon>Eukaryota</taxon>
        <taxon>Viridiplantae</taxon>
        <taxon>Streptophyta</taxon>
        <taxon>Embryophyta</taxon>
        <taxon>Tracheophyta</taxon>
        <taxon>Spermatophyta</taxon>
        <taxon>Magnoliopsida</taxon>
        <taxon>eudicotyledons</taxon>
        <taxon>Gunneridae</taxon>
        <taxon>Pentapetalae</taxon>
        <taxon>rosids</taxon>
        <taxon>fabids</taxon>
        <taxon>Malpighiales</taxon>
        <taxon>Salicaceae</taxon>
        <taxon>Saliceae</taxon>
        <taxon>Salix</taxon>
    </lineage>
</organism>
<evidence type="ECO:0000259" key="1">
    <source>
        <dbReference type="SMART" id="SM01217"/>
    </source>
</evidence>
<dbReference type="SMART" id="SM01217">
    <property type="entry name" value="Fn3_like"/>
    <property type="match status" value="1"/>
</dbReference>
<dbReference type="InterPro" id="IPR026891">
    <property type="entry name" value="Fn3-like"/>
</dbReference>
<dbReference type="PANTHER" id="PTHR42721">
    <property type="entry name" value="SUGAR HYDROLASE-RELATED"/>
    <property type="match status" value="1"/>
</dbReference>
<dbReference type="GO" id="GO:0045493">
    <property type="term" value="P:xylan catabolic process"/>
    <property type="evidence" value="ECO:0007669"/>
    <property type="project" value="InterPro"/>
</dbReference>
<keyword evidence="3" id="KW-1185">Reference proteome</keyword>
<dbReference type="GO" id="GO:0009044">
    <property type="term" value="F:xylan 1,4-beta-xylosidase activity"/>
    <property type="evidence" value="ECO:0007669"/>
    <property type="project" value="InterPro"/>
</dbReference>
<gene>
    <name evidence="2" type="ORF">OIU84_023914</name>
</gene>
<reference evidence="2" key="1">
    <citation type="submission" date="2022-10" db="EMBL/GenBank/DDBJ databases">
        <authorList>
            <person name="Hyden B.L."/>
            <person name="Feng K."/>
            <person name="Yates T."/>
            <person name="Jawdy S."/>
            <person name="Smart L.B."/>
            <person name="Muchero W."/>
        </authorList>
    </citation>
    <scope>NUCLEOTIDE SEQUENCE</scope>
    <source>
        <tissue evidence="2">Shoot tip</tissue>
    </source>
</reference>
<feature type="domain" description="Fibronectin type III-like" evidence="1">
    <location>
        <begin position="5"/>
        <end position="75"/>
    </location>
</feature>
<dbReference type="Proteomes" id="UP001162972">
    <property type="component" value="Unassembled WGS sequence"/>
</dbReference>
<evidence type="ECO:0000313" key="2">
    <source>
        <dbReference type="EMBL" id="KAJ6395084.1"/>
    </source>
</evidence>
<dbReference type="PANTHER" id="PTHR42721:SF19">
    <property type="entry name" value="FIBRONECTIN TYPE III-LIKE DOMAIN-CONTAINING PROTEIN"/>
    <property type="match status" value="1"/>
</dbReference>